<gene>
    <name evidence="1" type="ORF">PFISCL1PPCAC_7401</name>
</gene>
<dbReference type="EMBL" id="BTSY01000002">
    <property type="protein sequence ID" value="GMT16104.1"/>
    <property type="molecule type" value="Genomic_DNA"/>
</dbReference>
<protein>
    <submittedName>
        <fullName evidence="1">Uncharacterized protein</fullName>
    </submittedName>
</protein>
<accession>A0AAV5VDZ4</accession>
<reference evidence="1" key="1">
    <citation type="submission" date="2023-10" db="EMBL/GenBank/DDBJ databases">
        <title>Genome assembly of Pristionchus species.</title>
        <authorList>
            <person name="Yoshida K."/>
            <person name="Sommer R.J."/>
        </authorList>
    </citation>
    <scope>NUCLEOTIDE SEQUENCE</scope>
    <source>
        <strain evidence="1">RS5133</strain>
    </source>
</reference>
<feature type="non-terminal residue" evidence="1">
    <location>
        <position position="202"/>
    </location>
</feature>
<feature type="non-terminal residue" evidence="1">
    <location>
        <position position="1"/>
    </location>
</feature>
<dbReference type="Proteomes" id="UP001432322">
    <property type="component" value="Unassembled WGS sequence"/>
</dbReference>
<sequence length="202" mass="23084">NDSYYYPDCLDEVEDEGTLTVSSLLLDRQEYVPYSINKTCTPTNRYLWECTQLDYPMDELLYQHGNTSDFIFDLSYRNLSEFRLVTHFAVPVGEYANMSYFFTGGLSLGHENPLAPSVDGVEMRKSGWRLLRDVMESQAAVVGIDLSNLPAPSTQMPQFSSNITMDSFMDKVIAAMDTKDSVKLWYNNKRWASLPIYTNVLS</sequence>
<name>A0AAV5VDZ4_9BILA</name>
<evidence type="ECO:0000313" key="1">
    <source>
        <dbReference type="EMBL" id="GMT16104.1"/>
    </source>
</evidence>
<organism evidence="1 2">
    <name type="scientific">Pristionchus fissidentatus</name>
    <dbReference type="NCBI Taxonomy" id="1538716"/>
    <lineage>
        <taxon>Eukaryota</taxon>
        <taxon>Metazoa</taxon>
        <taxon>Ecdysozoa</taxon>
        <taxon>Nematoda</taxon>
        <taxon>Chromadorea</taxon>
        <taxon>Rhabditida</taxon>
        <taxon>Rhabditina</taxon>
        <taxon>Diplogasteromorpha</taxon>
        <taxon>Diplogasteroidea</taxon>
        <taxon>Neodiplogasteridae</taxon>
        <taxon>Pristionchus</taxon>
    </lineage>
</organism>
<evidence type="ECO:0000313" key="2">
    <source>
        <dbReference type="Proteomes" id="UP001432322"/>
    </source>
</evidence>
<proteinExistence type="predicted"/>
<comment type="caution">
    <text evidence="1">The sequence shown here is derived from an EMBL/GenBank/DDBJ whole genome shotgun (WGS) entry which is preliminary data.</text>
</comment>
<dbReference type="AlphaFoldDB" id="A0AAV5VDZ4"/>
<keyword evidence="2" id="KW-1185">Reference proteome</keyword>